<sequence>IDGCLFITGVPLPPLPLGISWRRQWEPYTRHAACPPAAQWSLRQWESKQNRTV</sequence>
<feature type="non-terminal residue" evidence="1">
    <location>
        <position position="53"/>
    </location>
</feature>
<accession>A0A8K1GW91</accession>
<gene>
    <name evidence="1" type="ORF">HGM15179_002207</name>
</gene>
<keyword evidence="2" id="KW-1185">Reference proteome</keyword>
<name>A0A8K1GW91_9PASS</name>
<evidence type="ECO:0000313" key="2">
    <source>
        <dbReference type="Proteomes" id="UP000796761"/>
    </source>
</evidence>
<dbReference type="EMBL" id="SWJQ01000036">
    <property type="protein sequence ID" value="TRZ24986.1"/>
    <property type="molecule type" value="Genomic_DNA"/>
</dbReference>
<protein>
    <submittedName>
        <fullName evidence="1">Uncharacterized protein</fullName>
    </submittedName>
</protein>
<evidence type="ECO:0000313" key="1">
    <source>
        <dbReference type="EMBL" id="TRZ24986.1"/>
    </source>
</evidence>
<organism evidence="1 2">
    <name type="scientific">Zosterops borbonicus</name>
    <dbReference type="NCBI Taxonomy" id="364589"/>
    <lineage>
        <taxon>Eukaryota</taxon>
        <taxon>Metazoa</taxon>
        <taxon>Chordata</taxon>
        <taxon>Craniata</taxon>
        <taxon>Vertebrata</taxon>
        <taxon>Euteleostomi</taxon>
        <taxon>Archelosauria</taxon>
        <taxon>Archosauria</taxon>
        <taxon>Dinosauria</taxon>
        <taxon>Saurischia</taxon>
        <taxon>Theropoda</taxon>
        <taxon>Coelurosauria</taxon>
        <taxon>Aves</taxon>
        <taxon>Neognathae</taxon>
        <taxon>Neoaves</taxon>
        <taxon>Telluraves</taxon>
        <taxon>Australaves</taxon>
        <taxon>Passeriformes</taxon>
        <taxon>Sylvioidea</taxon>
        <taxon>Zosteropidae</taxon>
        <taxon>Zosterops</taxon>
    </lineage>
</organism>
<proteinExistence type="predicted"/>
<reference evidence="1" key="1">
    <citation type="submission" date="2019-04" db="EMBL/GenBank/DDBJ databases">
        <title>Genome assembly of Zosterops borbonicus 15179.</title>
        <authorList>
            <person name="Leroy T."/>
            <person name="Anselmetti Y."/>
            <person name="Tilak M.-K."/>
            <person name="Nabholz B."/>
        </authorList>
    </citation>
    <scope>NUCLEOTIDE SEQUENCE</scope>
    <source>
        <strain evidence="1">HGM_15179</strain>
        <tissue evidence="1">Muscle</tissue>
    </source>
</reference>
<dbReference type="Proteomes" id="UP000796761">
    <property type="component" value="Unassembled WGS sequence"/>
</dbReference>
<comment type="caution">
    <text evidence="1">The sequence shown here is derived from an EMBL/GenBank/DDBJ whole genome shotgun (WGS) entry which is preliminary data.</text>
</comment>
<dbReference type="AlphaFoldDB" id="A0A8K1GW91"/>
<feature type="non-terminal residue" evidence="1">
    <location>
        <position position="1"/>
    </location>
</feature>